<dbReference type="Proteomes" id="UP000248961">
    <property type="component" value="Unassembled WGS sequence"/>
</dbReference>
<protein>
    <recommendedName>
        <fullName evidence="3">Ankyrin</fullName>
    </recommendedName>
</protein>
<dbReference type="RefSeq" id="XP_025554165.1">
    <property type="nucleotide sequence ID" value="XM_025696793.1"/>
</dbReference>
<organism evidence="1 2">
    <name type="scientific">Aspergillus homomorphus (strain CBS 101889)</name>
    <dbReference type="NCBI Taxonomy" id="1450537"/>
    <lineage>
        <taxon>Eukaryota</taxon>
        <taxon>Fungi</taxon>
        <taxon>Dikarya</taxon>
        <taxon>Ascomycota</taxon>
        <taxon>Pezizomycotina</taxon>
        <taxon>Eurotiomycetes</taxon>
        <taxon>Eurotiomycetidae</taxon>
        <taxon>Eurotiales</taxon>
        <taxon>Aspergillaceae</taxon>
        <taxon>Aspergillus</taxon>
        <taxon>Aspergillus subgen. Circumdati</taxon>
    </lineage>
</organism>
<dbReference type="GeneID" id="37201082"/>
<gene>
    <name evidence="1" type="ORF">BO97DRAFT_422357</name>
</gene>
<dbReference type="EMBL" id="KZ824273">
    <property type="protein sequence ID" value="RAL15011.1"/>
    <property type="molecule type" value="Genomic_DNA"/>
</dbReference>
<evidence type="ECO:0000313" key="2">
    <source>
        <dbReference type="Proteomes" id="UP000248961"/>
    </source>
</evidence>
<name>A0A395I480_ASPHC</name>
<evidence type="ECO:0000313" key="1">
    <source>
        <dbReference type="EMBL" id="RAL15011.1"/>
    </source>
</evidence>
<dbReference type="AlphaFoldDB" id="A0A395I480"/>
<evidence type="ECO:0008006" key="3">
    <source>
        <dbReference type="Google" id="ProtNLM"/>
    </source>
</evidence>
<reference evidence="1 2" key="1">
    <citation type="submission" date="2018-02" db="EMBL/GenBank/DDBJ databases">
        <title>The genomes of Aspergillus section Nigri reveals drivers in fungal speciation.</title>
        <authorList>
            <consortium name="DOE Joint Genome Institute"/>
            <person name="Vesth T.C."/>
            <person name="Nybo J."/>
            <person name="Theobald S."/>
            <person name="Brandl J."/>
            <person name="Frisvad J.C."/>
            <person name="Nielsen K.F."/>
            <person name="Lyhne E.K."/>
            <person name="Kogle M.E."/>
            <person name="Kuo A."/>
            <person name="Riley R."/>
            <person name="Clum A."/>
            <person name="Nolan M."/>
            <person name="Lipzen A."/>
            <person name="Salamov A."/>
            <person name="Henrissat B."/>
            <person name="Wiebenga A."/>
            <person name="De vries R.P."/>
            <person name="Grigoriev I.V."/>
            <person name="Mortensen U.H."/>
            <person name="Andersen M.R."/>
            <person name="Baker S.E."/>
        </authorList>
    </citation>
    <scope>NUCLEOTIDE SEQUENCE [LARGE SCALE GENOMIC DNA]</scope>
    <source>
        <strain evidence="1 2">CBS 101889</strain>
    </source>
</reference>
<dbReference type="InterPro" id="IPR036770">
    <property type="entry name" value="Ankyrin_rpt-contain_sf"/>
</dbReference>
<dbReference type="VEuPathDB" id="FungiDB:BO97DRAFT_422357"/>
<dbReference type="SUPFAM" id="SSF48403">
    <property type="entry name" value="Ankyrin repeat"/>
    <property type="match status" value="1"/>
</dbReference>
<keyword evidence="2" id="KW-1185">Reference proteome</keyword>
<accession>A0A395I480</accession>
<sequence length="210" mass="23796">MDHKGRPGSPPLPGISDLPTKDILGISDLLDNHDRYYFARTCKKYYGIFAGALKEVQDLYSPAQQYALEKHADPSVALRRAIYEGLHDVVKSFVLHNHAVIGSAIELDGDRLVGIAIGNNDHQTARILLDNGVHARQGRKTRDGVPQILGKSVYRMKKSRFDPSDEMVELLLSYRLEWHWDGTFKWLHQKGNEEFLRQALIGNSGFFNLQ</sequence>
<proteinExistence type="predicted"/>